<dbReference type="Proteomes" id="UP001484097">
    <property type="component" value="Unassembled WGS sequence"/>
</dbReference>
<dbReference type="EC" id="4.6.1.-" evidence="3"/>
<reference evidence="3 4" key="1">
    <citation type="submission" date="2024-05" db="EMBL/GenBank/DDBJ databases">
        <authorList>
            <person name="Yi C."/>
        </authorList>
    </citation>
    <scope>NUCLEOTIDE SEQUENCE [LARGE SCALE GENOMIC DNA]</scope>
    <source>
        <strain evidence="3 4">XS13</strain>
    </source>
</reference>
<proteinExistence type="predicted"/>
<gene>
    <name evidence="3" type="ORF">ABDK96_11640</name>
</gene>
<dbReference type="EMBL" id="JBDXMX010000005">
    <property type="protein sequence ID" value="MEO9248335.1"/>
    <property type="molecule type" value="Genomic_DNA"/>
</dbReference>
<evidence type="ECO:0000313" key="3">
    <source>
        <dbReference type="EMBL" id="MEO9248335.1"/>
    </source>
</evidence>
<accession>A0ABV0ILK9</accession>
<organism evidence="3 4">
    <name type="scientific">Citricoccus nitrophenolicus</name>
    <dbReference type="NCBI Taxonomy" id="863575"/>
    <lineage>
        <taxon>Bacteria</taxon>
        <taxon>Bacillati</taxon>
        <taxon>Actinomycetota</taxon>
        <taxon>Actinomycetes</taxon>
        <taxon>Micrococcales</taxon>
        <taxon>Micrococcaceae</taxon>
        <taxon>Citricoccus</taxon>
    </lineage>
</organism>
<feature type="domain" description="Guanylate cyclase" evidence="2">
    <location>
        <begin position="282"/>
        <end position="391"/>
    </location>
</feature>
<dbReference type="PROSITE" id="PS50125">
    <property type="entry name" value="GUANYLATE_CYCLASE_2"/>
    <property type="match status" value="1"/>
</dbReference>
<dbReference type="Pfam" id="PF00211">
    <property type="entry name" value="Guanylate_cyc"/>
    <property type="match status" value="1"/>
</dbReference>
<sequence>MADETTPIDDWDELPEPLDLDAGDSDLGELLQGLRGTTGTADLADPAGAVEGPDAGPAPVPIPRTAQMETVTPPDQDRPVRKAPPPDTTSTAALALQDANDASTWTQAISTLEKELLGGSRTMTRRDMASELGVSLISARKLWRALGFPNVKDEDKAFTQLDTDAIGTMIDLVRRGILNEETAISLTRSIGQMTDRMVVWQIEALVENKISEGMTDPQARREVVRMLPEIIEPLEEVMAYSYRRQLNSALQRLTVRVEAGLAASAVGRDGSEDDAPLPLARAVGFADMVSYTSLSRRMNERTLAQMVQRFESKCAEIISIGGGRLVKTIGDEVMFNAETPEAGAQIGLALAKAMSEDQVLPSSRVSVVWGRVLSRLGDIYGPTVNLASRLTALADPGSVLVDAMTAMALEGDERFVLVPQPPQMVRGFGEIRPSILMAGTGNGLVVD</sequence>
<feature type="compositionally biased region" description="Acidic residues" evidence="1">
    <location>
        <begin position="1"/>
        <end position="27"/>
    </location>
</feature>
<evidence type="ECO:0000313" key="4">
    <source>
        <dbReference type="Proteomes" id="UP001484097"/>
    </source>
</evidence>
<comment type="caution">
    <text evidence="3">The sequence shown here is derived from an EMBL/GenBank/DDBJ whole genome shotgun (WGS) entry which is preliminary data.</text>
</comment>
<dbReference type="InterPro" id="IPR029787">
    <property type="entry name" value="Nucleotide_cyclase"/>
</dbReference>
<dbReference type="GO" id="GO:0016829">
    <property type="term" value="F:lyase activity"/>
    <property type="evidence" value="ECO:0007669"/>
    <property type="project" value="UniProtKB-KW"/>
</dbReference>
<dbReference type="SMART" id="SM00044">
    <property type="entry name" value="CYCc"/>
    <property type="match status" value="1"/>
</dbReference>
<keyword evidence="4" id="KW-1185">Reference proteome</keyword>
<dbReference type="CDD" id="cd07302">
    <property type="entry name" value="CHD"/>
    <property type="match status" value="1"/>
</dbReference>
<dbReference type="SUPFAM" id="SSF55073">
    <property type="entry name" value="Nucleotide cyclase"/>
    <property type="match status" value="1"/>
</dbReference>
<evidence type="ECO:0000256" key="1">
    <source>
        <dbReference type="SAM" id="MobiDB-lite"/>
    </source>
</evidence>
<evidence type="ECO:0000259" key="2">
    <source>
        <dbReference type="PROSITE" id="PS50125"/>
    </source>
</evidence>
<keyword evidence="3" id="KW-0456">Lyase</keyword>
<dbReference type="Gene3D" id="3.30.70.1230">
    <property type="entry name" value="Nucleotide cyclase"/>
    <property type="match status" value="1"/>
</dbReference>
<protein>
    <submittedName>
        <fullName evidence="3">Adenylate/guanylate cyclase domain-containing protein</fullName>
        <ecNumber evidence="3">4.6.1.-</ecNumber>
    </submittedName>
</protein>
<feature type="region of interest" description="Disordered" evidence="1">
    <location>
        <begin position="1"/>
        <end position="90"/>
    </location>
</feature>
<name>A0ABV0ILK9_9MICC</name>
<dbReference type="InterPro" id="IPR001054">
    <property type="entry name" value="A/G_cyclase"/>
</dbReference>